<dbReference type="PRINTS" id="PR00365">
    <property type="entry name" value="ENDOTHELIN"/>
</dbReference>
<dbReference type="GO" id="GO:0031707">
    <property type="term" value="F:endothelin A receptor binding"/>
    <property type="evidence" value="ECO:0007669"/>
    <property type="project" value="TreeGrafter"/>
</dbReference>
<evidence type="ECO:0000256" key="1">
    <source>
        <dbReference type="ARBA" id="ARBA00004613"/>
    </source>
</evidence>
<keyword evidence="6" id="KW-0800">Toxin</keyword>
<dbReference type="GO" id="GO:0003100">
    <property type="term" value="P:regulation of systemic arterial blood pressure by endothelin"/>
    <property type="evidence" value="ECO:0007669"/>
    <property type="project" value="TreeGrafter"/>
</dbReference>
<evidence type="ECO:0000256" key="7">
    <source>
        <dbReference type="ARBA" id="ARBA00023322"/>
    </source>
</evidence>
<dbReference type="Proteomes" id="UP000694559">
    <property type="component" value="Unplaced"/>
</dbReference>
<evidence type="ECO:0000313" key="11">
    <source>
        <dbReference type="Ensembl" id="ENSNNAP00000018205.1"/>
    </source>
</evidence>
<dbReference type="PANTHER" id="PTHR13874">
    <property type="entry name" value="ENDOTHELIN"/>
    <property type="match status" value="1"/>
</dbReference>
<dbReference type="InterPro" id="IPR020475">
    <property type="entry name" value="Endothelin"/>
</dbReference>
<dbReference type="AlphaFoldDB" id="A0A8C6XRZ1"/>
<dbReference type="PANTHER" id="PTHR13874:SF10">
    <property type="entry name" value="ENDOTHELIN-1"/>
    <property type="match status" value="1"/>
</dbReference>
<dbReference type="SMART" id="SM00272">
    <property type="entry name" value="END"/>
    <property type="match status" value="2"/>
</dbReference>
<proteinExistence type="inferred from homology"/>
<evidence type="ECO:0000313" key="12">
    <source>
        <dbReference type="Proteomes" id="UP000694559"/>
    </source>
</evidence>
<evidence type="ECO:0000256" key="5">
    <source>
        <dbReference type="ARBA" id="ARBA00022858"/>
    </source>
</evidence>
<reference evidence="11" key="2">
    <citation type="submission" date="2025-09" db="UniProtKB">
        <authorList>
            <consortium name="Ensembl"/>
        </authorList>
    </citation>
    <scope>IDENTIFICATION</scope>
</reference>
<dbReference type="GO" id="GO:0006874">
    <property type="term" value="P:intracellular calcium ion homeostasis"/>
    <property type="evidence" value="ECO:0007669"/>
    <property type="project" value="TreeGrafter"/>
</dbReference>
<keyword evidence="4" id="KW-0123">Cardiotoxin</keyword>
<feature type="domain" description="Endothelin-like toxin" evidence="10">
    <location>
        <begin position="198"/>
        <end position="219"/>
    </location>
</feature>
<dbReference type="GO" id="GO:0005615">
    <property type="term" value="C:extracellular space"/>
    <property type="evidence" value="ECO:0007669"/>
    <property type="project" value="TreeGrafter"/>
</dbReference>
<dbReference type="InterPro" id="IPR001928">
    <property type="entry name" value="Endothln-like_toxin"/>
</dbReference>
<organism evidence="11 12">
    <name type="scientific">Naja naja</name>
    <name type="common">Indian cobra</name>
    <dbReference type="NCBI Taxonomy" id="35670"/>
    <lineage>
        <taxon>Eukaryota</taxon>
        <taxon>Metazoa</taxon>
        <taxon>Chordata</taxon>
        <taxon>Craniata</taxon>
        <taxon>Vertebrata</taxon>
        <taxon>Euteleostomi</taxon>
        <taxon>Lepidosauria</taxon>
        <taxon>Squamata</taxon>
        <taxon>Bifurcata</taxon>
        <taxon>Unidentata</taxon>
        <taxon>Episquamata</taxon>
        <taxon>Toxicofera</taxon>
        <taxon>Serpentes</taxon>
        <taxon>Colubroidea</taxon>
        <taxon>Elapidae</taxon>
        <taxon>Elapinae</taxon>
        <taxon>Naja</taxon>
    </lineage>
</organism>
<evidence type="ECO:0000256" key="4">
    <source>
        <dbReference type="ARBA" id="ARBA00022582"/>
    </source>
</evidence>
<dbReference type="GeneTree" id="ENSGT00950000183053"/>
<evidence type="ECO:0000256" key="3">
    <source>
        <dbReference type="ARBA" id="ARBA00022525"/>
    </source>
</evidence>
<protein>
    <recommendedName>
        <fullName evidence="8">Endothelin-1</fullName>
    </recommendedName>
</protein>
<dbReference type="InterPro" id="IPR019764">
    <property type="entry name" value="Endothelin_toxin_CS"/>
</dbReference>
<keyword evidence="5" id="KW-0838">Vasoactive</keyword>
<comment type="subcellular location">
    <subcellularLocation>
        <location evidence="1">Secreted</location>
    </subcellularLocation>
</comment>
<accession>A0A8C6XRZ1</accession>
<feature type="domain" description="Endothelin-like toxin" evidence="10">
    <location>
        <begin position="141"/>
        <end position="162"/>
    </location>
</feature>
<sequence>MTGIERTWLASREERNGLGGSVPNQTGRCLHFSVWLLKRRGSLSEEPSAVLEASPQVYPRPLRLPQVSSARLRCSASLFPTGSFFPAVISRLLLLRSLLPLAPLSDGVFFPFFLSDAAVGALVEATKQPASAHLAPRRVKRCSCYSLMDKECVYFCHLDIIWINTPERVVPYGLGSLSRTRRSLKDLPLDTLQPSHSRCHCASLNDKKCMNFCQPGTEHRSQSTTEKEWKRLFRGRDCKGLGLKCTFHQLAESKKMKRLDTLRNSIKASSNIAKLLSKLHKPKQLKHNRTYEKQNIWQSLKMTS</sequence>
<keyword evidence="12" id="KW-1185">Reference proteome</keyword>
<dbReference type="GO" id="GO:0031708">
    <property type="term" value="F:endothelin B receptor binding"/>
    <property type="evidence" value="ECO:0007669"/>
    <property type="project" value="TreeGrafter"/>
</dbReference>
<gene>
    <name evidence="11" type="primary">EDN1</name>
</gene>
<evidence type="ECO:0000256" key="6">
    <source>
        <dbReference type="ARBA" id="ARBA00023259"/>
    </source>
</evidence>
<comment type="function">
    <text evidence="9">Endothelins are endothelium-derived vasoconstrictor peptides. Probable ligand for G-protein coupled receptors EDNRA and EDNRB which activates PTK2B, BCAR1, BCAR3 and, GTPases RAP1 and RHOA cascade in glomerular mesangial cells. Also binds the DEAR/FBXW7-AS1 receptor. Promotes mesenteric arterial wall remodeling via activation of ROCK signaling and subsequent colocalization of NFATC3 with F-actin filaments. NFATC3 then translocates to the nucleus where it subsequently promotes the transcription of the smooth muscle hypertrophy and differentiation marker ACTA2.</text>
</comment>
<reference evidence="11" key="1">
    <citation type="submission" date="2025-08" db="UniProtKB">
        <authorList>
            <consortium name="Ensembl"/>
        </authorList>
    </citation>
    <scope>IDENTIFICATION</scope>
</reference>
<evidence type="ECO:0000256" key="8">
    <source>
        <dbReference type="ARBA" id="ARBA00040197"/>
    </source>
</evidence>
<dbReference type="GO" id="GO:0019229">
    <property type="term" value="P:regulation of vasoconstriction"/>
    <property type="evidence" value="ECO:0007669"/>
    <property type="project" value="InterPro"/>
</dbReference>
<evidence type="ECO:0000256" key="9">
    <source>
        <dbReference type="ARBA" id="ARBA00046081"/>
    </source>
</evidence>
<dbReference type="GO" id="GO:0005179">
    <property type="term" value="F:hormone activity"/>
    <property type="evidence" value="ECO:0007669"/>
    <property type="project" value="TreeGrafter"/>
</dbReference>
<dbReference type="Ensembl" id="ENSNNAT00000019110.1">
    <property type="protein sequence ID" value="ENSNNAP00000018205.1"/>
    <property type="gene ID" value="ENSNNAG00000012158.1"/>
</dbReference>
<keyword evidence="7" id="KW-0839">Vasoconstrictor</keyword>
<evidence type="ECO:0000256" key="2">
    <source>
        <dbReference type="ARBA" id="ARBA00010959"/>
    </source>
</evidence>
<dbReference type="PROSITE" id="PS00270">
    <property type="entry name" value="ENDOTHELIN"/>
    <property type="match status" value="1"/>
</dbReference>
<dbReference type="GO" id="GO:0014826">
    <property type="term" value="P:vein smooth muscle contraction"/>
    <property type="evidence" value="ECO:0007669"/>
    <property type="project" value="TreeGrafter"/>
</dbReference>
<dbReference type="OrthoDB" id="8873756at2759"/>
<keyword evidence="3" id="KW-0964">Secreted</keyword>
<name>A0A8C6XRZ1_NAJNA</name>
<keyword evidence="6" id="KW-1213">G-protein coupled receptor impairing toxin</keyword>
<evidence type="ECO:0000259" key="10">
    <source>
        <dbReference type="SMART" id="SM00272"/>
    </source>
</evidence>
<dbReference type="Pfam" id="PF00322">
    <property type="entry name" value="Endothelin"/>
    <property type="match status" value="1"/>
</dbReference>
<comment type="similarity">
    <text evidence="2">Belongs to the endothelin/sarafotoxin family.</text>
</comment>